<name>A0A0R3QFK3_9BILA</name>
<keyword evidence="2" id="KW-1185">Reference proteome</keyword>
<protein>
    <submittedName>
        <fullName evidence="3">Secreted protein</fullName>
    </submittedName>
</protein>
<reference evidence="1 2" key="2">
    <citation type="submission" date="2018-11" db="EMBL/GenBank/DDBJ databases">
        <authorList>
            <consortium name="Pathogen Informatics"/>
        </authorList>
    </citation>
    <scope>NUCLEOTIDE SEQUENCE [LARGE SCALE GENOMIC DNA]</scope>
</reference>
<dbReference type="Proteomes" id="UP000280834">
    <property type="component" value="Unassembled WGS sequence"/>
</dbReference>
<proteinExistence type="predicted"/>
<evidence type="ECO:0000313" key="3">
    <source>
        <dbReference type="WBParaSite" id="BTMF_0000514901-mRNA-1"/>
    </source>
</evidence>
<dbReference type="EMBL" id="UZAG01004385">
    <property type="protein sequence ID" value="VDO16757.1"/>
    <property type="molecule type" value="Genomic_DNA"/>
</dbReference>
<sequence>MVQRDLSQLFHALLIDNTVVCNNCSYRNVSDCNFCSATYCGFRVSQFCQGRPSKLSFLRHEVDATKSESVIQSTAGIEKVATQLISLLSLLNKHTFIFS</sequence>
<dbReference type="AlphaFoldDB" id="A0A0R3QFK3"/>
<evidence type="ECO:0000313" key="2">
    <source>
        <dbReference type="Proteomes" id="UP000280834"/>
    </source>
</evidence>
<gene>
    <name evidence="1" type="ORF">BTMF_LOCUS4435</name>
</gene>
<dbReference type="WBParaSite" id="BTMF_0000514901-mRNA-1">
    <property type="protein sequence ID" value="BTMF_0000514901-mRNA-1"/>
    <property type="gene ID" value="BTMF_0000514901"/>
</dbReference>
<accession>A0A0R3QFK3</accession>
<organism evidence="3">
    <name type="scientific">Brugia timori</name>
    <dbReference type="NCBI Taxonomy" id="42155"/>
    <lineage>
        <taxon>Eukaryota</taxon>
        <taxon>Metazoa</taxon>
        <taxon>Ecdysozoa</taxon>
        <taxon>Nematoda</taxon>
        <taxon>Chromadorea</taxon>
        <taxon>Rhabditida</taxon>
        <taxon>Spirurina</taxon>
        <taxon>Spiruromorpha</taxon>
        <taxon>Filarioidea</taxon>
        <taxon>Onchocercidae</taxon>
        <taxon>Brugia</taxon>
    </lineage>
</organism>
<evidence type="ECO:0000313" key="1">
    <source>
        <dbReference type="EMBL" id="VDO16757.1"/>
    </source>
</evidence>
<reference evidence="3" key="1">
    <citation type="submission" date="2017-02" db="UniProtKB">
        <authorList>
            <consortium name="WormBaseParasite"/>
        </authorList>
    </citation>
    <scope>IDENTIFICATION</scope>
</reference>